<dbReference type="SMART" id="SM00225">
    <property type="entry name" value="BTB"/>
    <property type="match status" value="1"/>
</dbReference>
<protein>
    <submittedName>
        <fullName evidence="3">BTB domain-containing protein</fullName>
    </submittedName>
</protein>
<dbReference type="SUPFAM" id="SSF54695">
    <property type="entry name" value="POZ domain"/>
    <property type="match status" value="1"/>
</dbReference>
<keyword evidence="2" id="KW-1185">Reference proteome</keyword>
<dbReference type="Proteomes" id="UP000887578">
    <property type="component" value="Unplaced"/>
</dbReference>
<dbReference type="Gene3D" id="3.30.710.10">
    <property type="entry name" value="Potassium Channel Kv1.1, Chain A"/>
    <property type="match status" value="1"/>
</dbReference>
<feature type="domain" description="BTB" evidence="1">
    <location>
        <begin position="46"/>
        <end position="103"/>
    </location>
</feature>
<accession>A0A914R2Z5</accession>
<dbReference type="Gene3D" id="6.10.250.3030">
    <property type="match status" value="1"/>
</dbReference>
<sequence>MYKTAILTVDFNDKNDETIFVGIPEFRPLETMTSILYGALTTKEFADVIFLTNDSQKVYANQCILYSQSNIFKALFDEKLEIPTEIEVNFSQDIVFRAMKFCYGKIDIIENCEGELINFADKFGIKVLKKVCLKFLELRILDCENVCDIVKLAFQHDYNVLKEKCVAFLRENKNKIGDEKISKLSIDILVSTIMSFN</sequence>
<dbReference type="PROSITE" id="PS50097">
    <property type="entry name" value="BTB"/>
    <property type="match status" value="1"/>
</dbReference>
<dbReference type="Pfam" id="PF00651">
    <property type="entry name" value="BTB"/>
    <property type="match status" value="1"/>
</dbReference>
<organism evidence="2 3">
    <name type="scientific">Panagrolaimus davidi</name>
    <dbReference type="NCBI Taxonomy" id="227884"/>
    <lineage>
        <taxon>Eukaryota</taxon>
        <taxon>Metazoa</taxon>
        <taxon>Ecdysozoa</taxon>
        <taxon>Nematoda</taxon>
        <taxon>Chromadorea</taxon>
        <taxon>Rhabditida</taxon>
        <taxon>Tylenchina</taxon>
        <taxon>Panagrolaimomorpha</taxon>
        <taxon>Panagrolaimoidea</taxon>
        <taxon>Panagrolaimidae</taxon>
        <taxon>Panagrolaimus</taxon>
    </lineage>
</organism>
<evidence type="ECO:0000259" key="1">
    <source>
        <dbReference type="PROSITE" id="PS50097"/>
    </source>
</evidence>
<evidence type="ECO:0000313" key="2">
    <source>
        <dbReference type="Proteomes" id="UP000887578"/>
    </source>
</evidence>
<dbReference type="InterPro" id="IPR011333">
    <property type="entry name" value="SKP1/BTB/POZ_sf"/>
</dbReference>
<dbReference type="InterPro" id="IPR000210">
    <property type="entry name" value="BTB/POZ_dom"/>
</dbReference>
<proteinExistence type="predicted"/>
<evidence type="ECO:0000313" key="3">
    <source>
        <dbReference type="WBParaSite" id="PDA_v2.g8917.t1"/>
    </source>
</evidence>
<name>A0A914R2Z5_9BILA</name>
<dbReference type="WBParaSite" id="PDA_v2.g8917.t1">
    <property type="protein sequence ID" value="PDA_v2.g8917.t1"/>
    <property type="gene ID" value="PDA_v2.g8917"/>
</dbReference>
<dbReference type="AlphaFoldDB" id="A0A914R2Z5"/>
<dbReference type="PANTHER" id="PTHR24413">
    <property type="entry name" value="SPECKLE-TYPE POZ PROTEIN"/>
    <property type="match status" value="1"/>
</dbReference>
<reference evidence="3" key="1">
    <citation type="submission" date="2022-11" db="UniProtKB">
        <authorList>
            <consortium name="WormBaseParasite"/>
        </authorList>
    </citation>
    <scope>IDENTIFICATION</scope>
</reference>